<comment type="caution">
    <text evidence="5">The sequence shown here is derived from an EMBL/GenBank/DDBJ whole genome shotgun (WGS) entry which is preliminary data.</text>
</comment>
<dbReference type="NCBIfam" id="TIGR01167">
    <property type="entry name" value="LPXTG_anchor"/>
    <property type="match status" value="1"/>
</dbReference>
<evidence type="ECO:0000256" key="2">
    <source>
        <dbReference type="SAM" id="Phobius"/>
    </source>
</evidence>
<accession>A0A329QF33</accession>
<feature type="domain" description="Htaa" evidence="4">
    <location>
        <begin position="56"/>
        <end position="238"/>
    </location>
</feature>
<feature type="region of interest" description="Disordered" evidence="1">
    <location>
        <begin position="916"/>
        <end position="960"/>
    </location>
</feature>
<keyword evidence="2" id="KW-0812">Transmembrane</keyword>
<keyword evidence="2" id="KW-1133">Transmembrane helix</keyword>
<evidence type="ECO:0000313" key="5">
    <source>
        <dbReference type="EMBL" id="RAW10581.1"/>
    </source>
</evidence>
<dbReference type="InterPro" id="IPR007331">
    <property type="entry name" value="Htaa"/>
</dbReference>
<feature type="domain" description="Htaa" evidence="4">
    <location>
        <begin position="700"/>
        <end position="862"/>
    </location>
</feature>
<dbReference type="RefSeq" id="WP_112259887.1">
    <property type="nucleotide sequence ID" value="NZ_QMIG01000026.1"/>
</dbReference>
<evidence type="ECO:0000313" key="6">
    <source>
        <dbReference type="Proteomes" id="UP000250462"/>
    </source>
</evidence>
<dbReference type="SUPFAM" id="SSF49319">
    <property type="entry name" value="Actinoxanthin-like"/>
    <property type="match status" value="1"/>
</dbReference>
<dbReference type="AlphaFoldDB" id="A0A329QF33"/>
<feature type="compositionally biased region" description="Acidic residues" evidence="1">
    <location>
        <begin position="948"/>
        <end position="958"/>
    </location>
</feature>
<feature type="transmembrane region" description="Helical" evidence="2">
    <location>
        <begin position="966"/>
        <end position="985"/>
    </location>
</feature>
<keyword evidence="6" id="KW-1185">Reference proteome</keyword>
<dbReference type="InterPro" id="IPR027273">
    <property type="entry name" value="Neocarzinostatin-like"/>
</dbReference>
<evidence type="ECO:0000256" key="1">
    <source>
        <dbReference type="SAM" id="MobiDB-lite"/>
    </source>
</evidence>
<sequence length="992" mass="102268">MTTTHSRRHAGRAAATGLTATLVAATLATAGAATPDADTDADARAGAAISDEVSAGELTWGLRESYRNYIAGPIAGGEIVTSDGAEWLDGPGNARGPFTFPNASGTADPETGTGEIAFEGQVYTWGHDYGDGPILELTISNVRLQLDGDGATLVVDAEYRPFAGADPGLEPPETVEATDLAFATVDLSTADLTPDEDGVVTVEEAPTTGVLEAMEAIGWDEFYSAELPDIELDPVSFTATLEPDDEEPDPEWDPVVEVFAADGETPLGDTEVTAGEEIVVRGSGFDPEANPAARQPVPEGLPAGVYVVFGAFADQWQPSLGAGSDARTVLDQRWAMTRATLDEVPERYRDAILDEYVELTPDGTFEATLTVSTDGDAAGNYGVYTYAAGGAVTAEHEFGIPVTVADDGEETPEPGIEVSKTANLDPYADSIIVTGTGFAPGDLESGLRVGIGPEAGDGPVPELDPALTLEPGNDEHALGDDGSFEVELQTVDVEPGATLAVHTAPVDGDAHPAYTTSTPISFADARTPELTVEPATDIEVGQEIEVTGTGYAPNRPISVAITANTSTHEEYGWPTGWLAHGVVRADADGNLSRTFTVPGTVTGSGEDCLQERCYVASFSSAQAEDATPIDYRADRSQDVLVPVTFADAQPDPDPDPEPELTISPSTVVQGEDVTFHGDGLPAGETAQVTVSTEPGSTAGDGTLDWGVRESFRDYIEGGVANGSIEVHDPATRNDDGTFRFADGEGHVDSDRAELSFAGQIHFAGHDHGQGPLLELTITDPQVVIDGDTGVLVADVASKSLDSGEIVEYPEVDFAALDLSDHPLNVDDGTASATDVPATLTAGGVPAFADFYEEGAELDPLSFAVTVTDGQAVDVGSTSVDDAGAAELTWTVPGDFPLGTATAALTAGQVELSGEFTIEPGEPAGDENGNGDDDGSGNGPGNDPGGTGDGDDGTGDDTLPDTGTGTASLLLLGTLILCTGAAICTLRRRFGTA</sequence>
<proteinExistence type="predicted"/>
<name>A0A329QF33_9ACTN</name>
<dbReference type="Proteomes" id="UP000250462">
    <property type="component" value="Unassembled WGS sequence"/>
</dbReference>
<dbReference type="PROSITE" id="PS51318">
    <property type="entry name" value="TAT"/>
    <property type="match status" value="1"/>
</dbReference>
<dbReference type="Gene3D" id="2.60.40.230">
    <property type="entry name" value="Neocarzinostatin-like"/>
    <property type="match status" value="1"/>
</dbReference>
<organism evidence="5 6">
    <name type="scientific">Phytoactinopolyspora halophila</name>
    <dbReference type="NCBI Taxonomy" id="1981511"/>
    <lineage>
        <taxon>Bacteria</taxon>
        <taxon>Bacillati</taxon>
        <taxon>Actinomycetota</taxon>
        <taxon>Actinomycetes</taxon>
        <taxon>Jiangellales</taxon>
        <taxon>Jiangellaceae</taxon>
        <taxon>Phytoactinopolyspora</taxon>
    </lineage>
</organism>
<evidence type="ECO:0000256" key="3">
    <source>
        <dbReference type="SAM" id="SignalP"/>
    </source>
</evidence>
<reference evidence="5 6" key="1">
    <citation type="submission" date="2018-06" db="EMBL/GenBank/DDBJ databases">
        <title>Phytoactinopolyspora halophila sp. nov., a novel halophilic actinomycete isolated from a saline soil in China.</title>
        <authorList>
            <person name="Tang S.-K."/>
        </authorList>
    </citation>
    <scope>NUCLEOTIDE SEQUENCE [LARGE SCALE GENOMIC DNA]</scope>
    <source>
        <strain evidence="5 6">YIM 96934</strain>
    </source>
</reference>
<protein>
    <recommendedName>
        <fullName evidence="4">Htaa domain-containing protein</fullName>
    </recommendedName>
</protein>
<dbReference type="InterPro" id="IPR006311">
    <property type="entry name" value="TAT_signal"/>
</dbReference>
<evidence type="ECO:0000259" key="4">
    <source>
        <dbReference type="Pfam" id="PF04213"/>
    </source>
</evidence>
<keyword evidence="2" id="KW-0472">Membrane</keyword>
<feature type="signal peptide" evidence="3">
    <location>
        <begin position="1"/>
        <end position="32"/>
    </location>
</feature>
<feature type="chain" id="PRO_5016385861" description="Htaa domain-containing protein" evidence="3">
    <location>
        <begin position="33"/>
        <end position="992"/>
    </location>
</feature>
<keyword evidence="3" id="KW-0732">Signal</keyword>
<dbReference type="Pfam" id="PF04213">
    <property type="entry name" value="HtaA"/>
    <property type="match status" value="2"/>
</dbReference>
<gene>
    <name evidence="5" type="ORF">DPM12_18725</name>
</gene>
<dbReference type="EMBL" id="QMIG01000026">
    <property type="protein sequence ID" value="RAW10581.1"/>
    <property type="molecule type" value="Genomic_DNA"/>
</dbReference>
<dbReference type="OrthoDB" id="7210788at2"/>
<feature type="compositionally biased region" description="Gly residues" evidence="1">
    <location>
        <begin position="935"/>
        <end position="947"/>
    </location>
</feature>